<dbReference type="GO" id="GO:0045271">
    <property type="term" value="C:respiratory chain complex I"/>
    <property type="evidence" value="ECO:0007669"/>
    <property type="project" value="InterPro"/>
</dbReference>
<proteinExistence type="inferred from homology"/>
<dbReference type="Proteomes" id="UP000025227">
    <property type="component" value="Unplaced"/>
</dbReference>
<comment type="similarity">
    <text evidence="1">Belongs to the complex I NDUFA12 subunit family.</text>
</comment>
<feature type="region of interest" description="Disordered" evidence="2">
    <location>
        <begin position="98"/>
        <end position="150"/>
    </location>
</feature>
<accession>A0A7I4YGN8</accession>
<evidence type="ECO:0000313" key="3">
    <source>
        <dbReference type="Proteomes" id="UP000025227"/>
    </source>
</evidence>
<dbReference type="WBParaSite" id="HCON_00098210-00001">
    <property type="protein sequence ID" value="HCON_00098210-00001"/>
    <property type="gene ID" value="HCON_00098210"/>
</dbReference>
<dbReference type="PANTHER" id="PTHR32470:SF2">
    <property type="entry name" value="NADH DEHYDROGENASE [UBIQUINONE] 1 ALPHA SUBCOMPLEX ASSEMBLY FACTOR 2"/>
    <property type="match status" value="1"/>
</dbReference>
<evidence type="ECO:0000313" key="4">
    <source>
        <dbReference type="WBParaSite" id="HCON_00098210-00001"/>
    </source>
</evidence>
<feature type="compositionally biased region" description="Polar residues" evidence="2">
    <location>
        <begin position="99"/>
        <end position="115"/>
    </location>
</feature>
<protein>
    <submittedName>
        <fullName evidence="4">NADH:ubiquinone oxidoreductase domain containing protein</fullName>
    </submittedName>
</protein>
<sequence length="150" mass="17610">SIEMNTYKFPQRMTRPGAWARVWTNFVKYLKKDWSTKTYVAEDSAGHRYYEIRNTRQNVTRGYDPPPNAPMSQPSLEWQSWLKGTRRYPPSEEELQLNRMRQQAQLEQNASTEQRAPQVAISGDNEPKDKPQQFPRRDDLESAPGAKKSY</sequence>
<dbReference type="OMA" id="MYWNLYF"/>
<dbReference type="PANTHER" id="PTHR32470">
    <property type="entry name" value="ADH DEHYDROGENASE [UBIQUINONE] 1 ALPHA SUBCOMPLEX ASSEMBLY FACTOR 2"/>
    <property type="match status" value="1"/>
</dbReference>
<reference evidence="4" key="1">
    <citation type="submission" date="2020-12" db="UniProtKB">
        <authorList>
            <consortium name="WormBaseParasite"/>
        </authorList>
    </citation>
    <scope>IDENTIFICATION</scope>
    <source>
        <strain evidence="4">MHco3</strain>
    </source>
</reference>
<dbReference type="AlphaFoldDB" id="A0A7I4YGN8"/>
<dbReference type="GO" id="GO:0032981">
    <property type="term" value="P:mitochondrial respiratory chain complex I assembly"/>
    <property type="evidence" value="ECO:0007669"/>
    <property type="project" value="TreeGrafter"/>
</dbReference>
<dbReference type="InterPro" id="IPR052618">
    <property type="entry name" value="ComplexI_NDUFA12"/>
</dbReference>
<evidence type="ECO:0000256" key="1">
    <source>
        <dbReference type="ARBA" id="ARBA00007355"/>
    </source>
</evidence>
<feature type="compositionally biased region" description="Basic and acidic residues" evidence="2">
    <location>
        <begin position="125"/>
        <end position="140"/>
    </location>
</feature>
<name>A0A7I4YGN8_HAECO</name>
<evidence type="ECO:0000256" key="2">
    <source>
        <dbReference type="SAM" id="MobiDB-lite"/>
    </source>
</evidence>
<dbReference type="GO" id="GO:0005739">
    <property type="term" value="C:mitochondrion"/>
    <property type="evidence" value="ECO:0007669"/>
    <property type="project" value="TreeGrafter"/>
</dbReference>
<dbReference type="OrthoDB" id="10255576at2759"/>
<organism evidence="3 4">
    <name type="scientific">Haemonchus contortus</name>
    <name type="common">Barber pole worm</name>
    <dbReference type="NCBI Taxonomy" id="6289"/>
    <lineage>
        <taxon>Eukaryota</taxon>
        <taxon>Metazoa</taxon>
        <taxon>Ecdysozoa</taxon>
        <taxon>Nematoda</taxon>
        <taxon>Chromadorea</taxon>
        <taxon>Rhabditida</taxon>
        <taxon>Rhabditina</taxon>
        <taxon>Rhabditomorpha</taxon>
        <taxon>Strongyloidea</taxon>
        <taxon>Trichostrongylidae</taxon>
        <taxon>Haemonchus</taxon>
    </lineage>
</organism>
<feature type="region of interest" description="Disordered" evidence="2">
    <location>
        <begin position="56"/>
        <end position="76"/>
    </location>
</feature>
<dbReference type="InterPro" id="IPR007763">
    <property type="entry name" value="NDUFA12"/>
</dbReference>
<dbReference type="Pfam" id="PF05071">
    <property type="entry name" value="NDUFA12"/>
    <property type="match status" value="1"/>
</dbReference>
<keyword evidence="3" id="KW-1185">Reference proteome</keyword>